<keyword evidence="3" id="KW-1185">Reference proteome</keyword>
<comment type="caution">
    <text evidence="2">The sequence shown here is derived from an EMBL/GenBank/DDBJ whole genome shotgun (WGS) entry which is preliminary data.</text>
</comment>
<sequence>SGGEQQRVAIAVAMANDPPIILADEPTGELDTETGMEIIKLFKKLNEEGKTVIIATHDMRLKEYATRILEIRDGKITG</sequence>
<feature type="non-terminal residue" evidence="2">
    <location>
        <position position="1"/>
    </location>
</feature>
<dbReference type="InterPro" id="IPR027417">
    <property type="entry name" value="P-loop_NTPase"/>
</dbReference>
<dbReference type="SUPFAM" id="SSF52540">
    <property type="entry name" value="P-loop containing nucleoside triphosphate hydrolases"/>
    <property type="match status" value="1"/>
</dbReference>
<dbReference type="GO" id="GO:0016887">
    <property type="term" value="F:ATP hydrolysis activity"/>
    <property type="evidence" value="ECO:0007669"/>
    <property type="project" value="InterPro"/>
</dbReference>
<feature type="domain" description="ABC transporter" evidence="1">
    <location>
        <begin position="1"/>
        <end position="27"/>
    </location>
</feature>
<dbReference type="PANTHER" id="PTHR24220">
    <property type="entry name" value="IMPORT ATP-BINDING PROTEIN"/>
    <property type="match status" value="1"/>
</dbReference>
<dbReference type="RefSeq" id="WP_009629841.1">
    <property type="nucleotide sequence ID" value="NZ_ALWB01000463.1"/>
</dbReference>
<dbReference type="AlphaFoldDB" id="L8MTI8"/>
<dbReference type="Pfam" id="PF00005">
    <property type="entry name" value="ABC_tran"/>
    <property type="match status" value="1"/>
</dbReference>
<dbReference type="Gene3D" id="3.40.50.300">
    <property type="entry name" value="P-loop containing nucleotide triphosphate hydrolases"/>
    <property type="match status" value="1"/>
</dbReference>
<proteinExistence type="predicted"/>
<dbReference type="GO" id="GO:0005886">
    <property type="term" value="C:plasma membrane"/>
    <property type="evidence" value="ECO:0007669"/>
    <property type="project" value="TreeGrafter"/>
</dbReference>
<evidence type="ECO:0000313" key="3">
    <source>
        <dbReference type="Proteomes" id="UP000011201"/>
    </source>
</evidence>
<dbReference type="GO" id="GO:0005524">
    <property type="term" value="F:ATP binding"/>
    <property type="evidence" value="ECO:0007669"/>
    <property type="project" value="InterPro"/>
</dbReference>
<dbReference type="GO" id="GO:0022857">
    <property type="term" value="F:transmembrane transporter activity"/>
    <property type="evidence" value="ECO:0007669"/>
    <property type="project" value="TreeGrafter"/>
</dbReference>
<evidence type="ECO:0000259" key="1">
    <source>
        <dbReference type="Pfam" id="PF00005"/>
    </source>
</evidence>
<dbReference type="PANTHER" id="PTHR24220:SF86">
    <property type="entry name" value="ABC TRANSPORTER ABCH.1"/>
    <property type="match status" value="1"/>
</dbReference>
<gene>
    <name evidence="2" type="ORF">Pse7429DRAFT_4771</name>
</gene>
<evidence type="ECO:0000313" key="2">
    <source>
        <dbReference type="EMBL" id="ELS30119.1"/>
    </source>
</evidence>
<dbReference type="InterPro" id="IPR015854">
    <property type="entry name" value="ABC_transpr_LolD-like"/>
</dbReference>
<dbReference type="EMBL" id="ALWB01000463">
    <property type="protein sequence ID" value="ELS30119.1"/>
    <property type="molecule type" value="Genomic_DNA"/>
</dbReference>
<reference evidence="2 3" key="1">
    <citation type="journal article" date="2013" name="Proc. Natl. Acad. Sci. U.S.A.">
        <title>Improving the coverage of the cyanobacterial phylum using diversity-driven genome sequencing.</title>
        <authorList>
            <person name="Shih P.M."/>
            <person name="Wu D."/>
            <person name="Latifi A."/>
            <person name="Axen S.D."/>
            <person name="Fewer D.P."/>
            <person name="Talla E."/>
            <person name="Calteau A."/>
            <person name="Cai F."/>
            <person name="Tandeau de Marsac N."/>
            <person name="Rippka R."/>
            <person name="Herdman M."/>
            <person name="Sivonen K."/>
            <person name="Coursin T."/>
            <person name="Laurent T."/>
            <person name="Goodwin L."/>
            <person name="Nolan M."/>
            <person name="Davenport K.W."/>
            <person name="Han C.S."/>
            <person name="Rubin E.M."/>
            <person name="Eisen J.A."/>
            <person name="Woyke T."/>
            <person name="Gugger M."/>
            <person name="Kerfeld C.A."/>
        </authorList>
    </citation>
    <scope>NUCLEOTIDE SEQUENCE [LARGE SCALE GENOMIC DNA]</scope>
    <source>
        <strain evidence="2 3">PCC 7429</strain>
    </source>
</reference>
<name>L8MTI8_9CYAN</name>
<dbReference type="Proteomes" id="UP000011201">
    <property type="component" value="Unassembled WGS sequence"/>
</dbReference>
<accession>L8MTI8</accession>
<dbReference type="InterPro" id="IPR003439">
    <property type="entry name" value="ABC_transporter-like_ATP-bd"/>
</dbReference>
<dbReference type="OrthoDB" id="9802264at2"/>
<organism evidence="2 3">
    <name type="scientific">Pseudanabaena biceps PCC 7429</name>
    <dbReference type="NCBI Taxonomy" id="927668"/>
    <lineage>
        <taxon>Bacteria</taxon>
        <taxon>Bacillati</taxon>
        <taxon>Cyanobacteriota</taxon>
        <taxon>Cyanophyceae</taxon>
        <taxon>Pseudanabaenales</taxon>
        <taxon>Pseudanabaenaceae</taxon>
        <taxon>Pseudanabaena</taxon>
    </lineage>
</organism>
<protein>
    <submittedName>
        <fullName evidence="2">ABC transporter related protein</fullName>
    </submittedName>
</protein>